<gene>
    <name evidence="2" type="ORF">HCA69_08900</name>
</gene>
<dbReference type="InterPro" id="IPR021477">
    <property type="entry name" value="TVIIS_effector_SACOL2603_fam"/>
</dbReference>
<dbReference type="Proteomes" id="UP000535908">
    <property type="component" value="Unassembled WGS sequence"/>
</dbReference>
<dbReference type="NCBIfam" id="TIGR04197">
    <property type="entry name" value="T7SS_SACOL2603"/>
    <property type="match status" value="1"/>
</dbReference>
<dbReference type="InterPro" id="IPR046318">
    <property type="entry name" value="DUF5344"/>
</dbReference>
<evidence type="ECO:0000256" key="1">
    <source>
        <dbReference type="SAM" id="MobiDB-lite"/>
    </source>
</evidence>
<proteinExistence type="predicted"/>
<accession>A0A7X0Y3T3</accession>
<reference evidence="2 3" key="1">
    <citation type="submission" date="2020-03" db="EMBL/GenBank/DDBJ databases">
        <title>Soil Listeria distribution.</title>
        <authorList>
            <person name="Liao J."/>
            <person name="Wiedmann M."/>
        </authorList>
    </citation>
    <scope>NUCLEOTIDE SEQUENCE [LARGE SCALE GENOMIC DNA]</scope>
    <source>
        <strain evidence="2 3">FSL L7-0741</strain>
    </source>
</reference>
<organism evidence="2 3">
    <name type="scientific">Listeria grandensis</name>
    <dbReference type="NCBI Taxonomy" id="1494963"/>
    <lineage>
        <taxon>Bacteria</taxon>
        <taxon>Bacillati</taxon>
        <taxon>Bacillota</taxon>
        <taxon>Bacilli</taxon>
        <taxon>Bacillales</taxon>
        <taxon>Listeriaceae</taxon>
        <taxon>Listeria</taxon>
    </lineage>
</organism>
<evidence type="ECO:0000313" key="2">
    <source>
        <dbReference type="EMBL" id="MBC1936481.1"/>
    </source>
</evidence>
<dbReference type="RefSeq" id="WP_185526092.1">
    <property type="nucleotide sequence ID" value="NZ_JAARWN010000007.1"/>
</dbReference>
<sequence length="90" mass="9564">MSGEVASNSSVAQSQVATLQQAVADSNGTQNPNIDTQTTLQGNTKLHSINEQEMDMVGRFRTAFQTDAANIGQVAQAIEAQDKQLAQKGE</sequence>
<dbReference type="Pfam" id="PF17279">
    <property type="entry name" value="DUF5344"/>
    <property type="match status" value="1"/>
</dbReference>
<name>A0A7X0Y3T3_9LIST</name>
<dbReference type="EMBL" id="JAARWN010000007">
    <property type="protein sequence ID" value="MBC1936481.1"/>
    <property type="molecule type" value="Genomic_DNA"/>
</dbReference>
<evidence type="ECO:0000313" key="3">
    <source>
        <dbReference type="Proteomes" id="UP000535908"/>
    </source>
</evidence>
<dbReference type="AlphaFoldDB" id="A0A7X0Y3T3"/>
<feature type="region of interest" description="Disordered" evidence="1">
    <location>
        <begin position="22"/>
        <end position="47"/>
    </location>
</feature>
<protein>
    <submittedName>
        <fullName evidence="2">TIGR04197 family type VII secretion effector</fullName>
    </submittedName>
</protein>
<comment type="caution">
    <text evidence="2">The sequence shown here is derived from an EMBL/GenBank/DDBJ whole genome shotgun (WGS) entry which is preliminary data.</text>
</comment>